<dbReference type="EMBL" id="DSHZ01000188">
    <property type="protein sequence ID" value="HEO41993.1"/>
    <property type="molecule type" value="Genomic_DNA"/>
</dbReference>
<evidence type="ECO:0000313" key="2">
    <source>
        <dbReference type="EMBL" id="HEO41993.1"/>
    </source>
</evidence>
<name>A0A831XHK1_9DEIN</name>
<dbReference type="InterPro" id="IPR025497">
    <property type="entry name" value="PatA-like_N"/>
</dbReference>
<dbReference type="Gene3D" id="3.40.30.10">
    <property type="entry name" value="Glutaredoxin"/>
    <property type="match status" value="1"/>
</dbReference>
<dbReference type="CDD" id="cd02970">
    <property type="entry name" value="PRX_like2"/>
    <property type="match status" value="1"/>
</dbReference>
<accession>A0A831XHK1</accession>
<evidence type="ECO:0000259" key="1">
    <source>
        <dbReference type="PROSITE" id="PS51352"/>
    </source>
</evidence>
<dbReference type="Pfam" id="PF00578">
    <property type="entry name" value="AhpC-TSA"/>
    <property type="match status" value="1"/>
</dbReference>
<sequence length="404" mass="43544">MLRGGLAGVSLGELLVFLAEGRRSGRLEVAFRDGLGLALALQGGRIAKVAGPLAPRLSDTLLALGTSPERVAAIGEALGRGEGLWALAGRFPELLEAQNRRALLALLPFLLYPKGRFAFHPGPEASPLGVEVRGLVLEGLRRLDELGEGPDPLAVWSIPERPGEVGERLRTLLPLDWRILGAVDGERTLAQGAALAVLPWDTFARGALRLEALGLLEARPLGLPKGRLRPGDPAPNFTLRALDGTLFSLGERRGRKTLLAFFRHAGCPFCNFRLHELIRAYPALRAAGVEPVGVFGSPLETLRTRAGRQNPPFPLLADPDDAVHERYGTGQSLFGLLDPRGLPAYLKGLRLGIPHGSVDGELFRMPAEFLLDEELRVVRAHYGVHGADRLPLPEVLAWARAKPG</sequence>
<organism evidence="2">
    <name type="scientific">Thermus islandicus</name>
    <dbReference type="NCBI Taxonomy" id="540988"/>
    <lineage>
        <taxon>Bacteria</taxon>
        <taxon>Thermotogati</taxon>
        <taxon>Deinococcota</taxon>
        <taxon>Deinococci</taxon>
        <taxon>Thermales</taxon>
        <taxon>Thermaceae</taxon>
        <taxon>Thermus</taxon>
    </lineage>
</organism>
<dbReference type="InterPro" id="IPR036249">
    <property type="entry name" value="Thioredoxin-like_sf"/>
</dbReference>
<dbReference type="AlphaFoldDB" id="A0A831XHK1"/>
<comment type="caution">
    <text evidence="2">The sequence shown here is derived from an EMBL/GenBank/DDBJ whole genome shotgun (WGS) entry which is preliminary data.</text>
</comment>
<gene>
    <name evidence="2" type="ORF">ENP09_03755</name>
</gene>
<dbReference type="Pfam" id="PF14332">
    <property type="entry name" value="DUF4388"/>
    <property type="match status" value="1"/>
</dbReference>
<dbReference type="PROSITE" id="PS51352">
    <property type="entry name" value="THIOREDOXIN_2"/>
    <property type="match status" value="1"/>
</dbReference>
<dbReference type="InterPro" id="IPR000866">
    <property type="entry name" value="AhpC/TSA"/>
</dbReference>
<dbReference type="GO" id="GO:0016491">
    <property type="term" value="F:oxidoreductase activity"/>
    <property type="evidence" value="ECO:0007669"/>
    <property type="project" value="InterPro"/>
</dbReference>
<feature type="domain" description="Thioredoxin" evidence="1">
    <location>
        <begin position="228"/>
        <end position="404"/>
    </location>
</feature>
<dbReference type="GO" id="GO:0016209">
    <property type="term" value="F:antioxidant activity"/>
    <property type="evidence" value="ECO:0007669"/>
    <property type="project" value="InterPro"/>
</dbReference>
<protein>
    <submittedName>
        <fullName evidence="2">Redoxin domain-containing protein</fullName>
    </submittedName>
</protein>
<dbReference type="InterPro" id="IPR013766">
    <property type="entry name" value="Thioredoxin_domain"/>
</dbReference>
<reference evidence="2" key="1">
    <citation type="journal article" date="2020" name="mSystems">
        <title>Genome- and Community-Level Interaction Insights into Carbon Utilization and Element Cycling Functions of Hydrothermarchaeota in Hydrothermal Sediment.</title>
        <authorList>
            <person name="Zhou Z."/>
            <person name="Liu Y."/>
            <person name="Xu W."/>
            <person name="Pan J."/>
            <person name="Luo Z.H."/>
            <person name="Li M."/>
        </authorList>
    </citation>
    <scope>NUCLEOTIDE SEQUENCE [LARGE SCALE GENOMIC DNA]</scope>
    <source>
        <strain evidence="2">SpSt-189</strain>
    </source>
</reference>
<dbReference type="SUPFAM" id="SSF52833">
    <property type="entry name" value="Thioredoxin-like"/>
    <property type="match status" value="1"/>
</dbReference>
<proteinExistence type="predicted"/>